<evidence type="ECO:0000256" key="1">
    <source>
        <dbReference type="ARBA" id="ARBA00004781"/>
    </source>
</evidence>
<comment type="function">
    <text evidence="6">Catalyzes the reduction of dTDP-6-deoxy-L-lyxo-4-hexulose to yield dTDP-L-rhamnose.</text>
</comment>
<evidence type="ECO:0000256" key="4">
    <source>
        <dbReference type="ARBA" id="ARBA00017099"/>
    </source>
</evidence>
<dbReference type="Gene3D" id="3.40.50.720">
    <property type="entry name" value="NAD(P)-binding Rossmann-like Domain"/>
    <property type="match status" value="1"/>
</dbReference>
<dbReference type="Gene3D" id="3.90.25.10">
    <property type="entry name" value="UDP-galactose 4-epimerase, domain 1"/>
    <property type="match status" value="1"/>
</dbReference>
<dbReference type="PANTHER" id="PTHR10491">
    <property type="entry name" value="DTDP-4-DEHYDRORHAMNOSE REDUCTASE"/>
    <property type="match status" value="1"/>
</dbReference>
<dbReference type="EC" id="1.1.1.133" evidence="3 6"/>
<dbReference type="EMBL" id="BAABWN010000015">
    <property type="protein sequence ID" value="GAA6169791.1"/>
    <property type="molecule type" value="Genomic_DNA"/>
</dbReference>
<evidence type="ECO:0000256" key="3">
    <source>
        <dbReference type="ARBA" id="ARBA00012929"/>
    </source>
</evidence>
<dbReference type="NCBIfam" id="TIGR01214">
    <property type="entry name" value="rmlD"/>
    <property type="match status" value="1"/>
</dbReference>
<comment type="catalytic activity">
    <reaction evidence="5 6">
        <text>dTDP-beta-L-rhamnose + NADP(+) = dTDP-4-dehydro-beta-L-rhamnose + NADPH + H(+)</text>
        <dbReference type="Rhea" id="RHEA:21796"/>
        <dbReference type="ChEBI" id="CHEBI:15378"/>
        <dbReference type="ChEBI" id="CHEBI:57510"/>
        <dbReference type="ChEBI" id="CHEBI:57783"/>
        <dbReference type="ChEBI" id="CHEBI:58349"/>
        <dbReference type="ChEBI" id="CHEBI:62830"/>
        <dbReference type="EC" id="1.1.1.133"/>
    </reaction>
</comment>
<comment type="caution">
    <text evidence="8">The sequence shown here is derived from an EMBL/GenBank/DDBJ whole genome shotgun (WGS) entry which is preliminary data.</text>
</comment>
<dbReference type="CDD" id="cd05254">
    <property type="entry name" value="dTDP_HR_like_SDR_e"/>
    <property type="match status" value="1"/>
</dbReference>
<dbReference type="InterPro" id="IPR029903">
    <property type="entry name" value="RmlD-like-bd"/>
</dbReference>
<comment type="pathway">
    <text evidence="1 6">Carbohydrate biosynthesis; dTDP-L-rhamnose biosynthesis.</text>
</comment>
<keyword evidence="6" id="KW-0560">Oxidoreductase</keyword>
<organism evidence="8 9">
    <name type="scientific">Sessilibacter corallicola</name>
    <dbReference type="NCBI Taxonomy" id="2904075"/>
    <lineage>
        <taxon>Bacteria</taxon>
        <taxon>Pseudomonadati</taxon>
        <taxon>Pseudomonadota</taxon>
        <taxon>Gammaproteobacteria</taxon>
        <taxon>Cellvibrionales</taxon>
        <taxon>Cellvibrionaceae</taxon>
        <taxon>Sessilibacter</taxon>
    </lineage>
</organism>
<dbReference type="Pfam" id="PF04321">
    <property type="entry name" value="RmlD_sub_bind"/>
    <property type="match status" value="1"/>
</dbReference>
<evidence type="ECO:0000256" key="6">
    <source>
        <dbReference type="RuleBase" id="RU364082"/>
    </source>
</evidence>
<evidence type="ECO:0000313" key="9">
    <source>
        <dbReference type="Proteomes" id="UP001465153"/>
    </source>
</evidence>
<comment type="similarity">
    <text evidence="2 6">Belongs to the dTDP-4-dehydrorhamnose reductase family.</text>
</comment>
<keyword evidence="9" id="KW-1185">Reference proteome</keyword>
<dbReference type="PANTHER" id="PTHR10491:SF4">
    <property type="entry name" value="METHIONINE ADENOSYLTRANSFERASE 2 SUBUNIT BETA"/>
    <property type="match status" value="1"/>
</dbReference>
<evidence type="ECO:0000313" key="8">
    <source>
        <dbReference type="EMBL" id="GAA6169791.1"/>
    </source>
</evidence>
<evidence type="ECO:0000256" key="5">
    <source>
        <dbReference type="ARBA" id="ARBA00048200"/>
    </source>
</evidence>
<evidence type="ECO:0000259" key="7">
    <source>
        <dbReference type="Pfam" id="PF04321"/>
    </source>
</evidence>
<gene>
    <name evidence="8" type="primary">rfbD</name>
    <name evidence="8" type="ORF">NBRC116591_36020</name>
</gene>
<dbReference type="InterPro" id="IPR005913">
    <property type="entry name" value="dTDP_dehydrorham_reduct"/>
</dbReference>
<reference evidence="8 9" key="1">
    <citation type="submission" date="2024-04" db="EMBL/GenBank/DDBJ databases">
        <title>Draft genome sequence of Sessilibacter corallicola NBRC 116591.</title>
        <authorList>
            <person name="Miyakawa T."/>
            <person name="Kusuya Y."/>
            <person name="Miura T."/>
        </authorList>
    </citation>
    <scope>NUCLEOTIDE SEQUENCE [LARGE SCALE GENOMIC DNA]</scope>
    <source>
        <strain evidence="8 9">KU-00831-HH</strain>
    </source>
</reference>
<protein>
    <recommendedName>
        <fullName evidence="4 6">dTDP-4-dehydrorhamnose reductase</fullName>
        <ecNumber evidence="3 6">1.1.1.133</ecNumber>
    </recommendedName>
</protein>
<feature type="domain" description="RmlD-like substrate binding" evidence="7">
    <location>
        <begin position="1"/>
        <end position="290"/>
    </location>
</feature>
<comment type="cofactor">
    <cofactor evidence="6">
        <name>Mg(2+)</name>
        <dbReference type="ChEBI" id="CHEBI:18420"/>
    </cofactor>
    <text evidence="6">Binds 1 Mg(2+) ion per monomer.</text>
</comment>
<name>A0ABQ0ADS4_9GAMM</name>
<dbReference type="RefSeq" id="WP_353304235.1">
    <property type="nucleotide sequence ID" value="NZ_BAABWN010000015.1"/>
</dbReference>
<dbReference type="SUPFAM" id="SSF51735">
    <property type="entry name" value="NAD(P)-binding Rossmann-fold domains"/>
    <property type="match status" value="1"/>
</dbReference>
<proteinExistence type="inferred from homology"/>
<dbReference type="Proteomes" id="UP001465153">
    <property type="component" value="Unassembled WGS sequence"/>
</dbReference>
<keyword evidence="6" id="KW-0521">NADP</keyword>
<dbReference type="InterPro" id="IPR036291">
    <property type="entry name" value="NAD(P)-bd_dom_sf"/>
</dbReference>
<evidence type="ECO:0000256" key="2">
    <source>
        <dbReference type="ARBA" id="ARBA00010944"/>
    </source>
</evidence>
<sequence>MKILVFGGKGQLGTHLVNEASSAGHSTIAMDRDDADFSNPQSIEKAICENNPDIVINCCAYTAVDKAEEETELADAVNHLGVLALAKATGQRSIPVIHISTDYVYSGQSEAPYVETAATAPLSVYGKTKLAGDLALADNNPKHVILRTSWVFGEFGNNFVKTMLRLAETRDELNVVADQKGKPTYTGDIVAAILATIKKIQAGDINWGIYHCSSAGETTWCEFAQAIFEQAKAKGLIDKTMNVHPIPTSQYPTPAPRPLYSVLDTGKLEAELNMTLPNWQLGLEKLLDYLQTENG</sequence>
<accession>A0ABQ0ADS4</accession>